<keyword evidence="13" id="KW-1185">Reference proteome</keyword>
<dbReference type="EC" id="3.1.1.7" evidence="2"/>
<dbReference type="InterPro" id="IPR002018">
    <property type="entry name" value="CarbesteraseB"/>
</dbReference>
<keyword evidence="5" id="KW-0531">Neurotransmitter degradation</keyword>
<dbReference type="PRINTS" id="PR00878">
    <property type="entry name" value="CHOLNESTRASE"/>
</dbReference>
<reference evidence="12 13" key="1">
    <citation type="journal article" date="2020" name="Cell">
        <title>Large-Scale Comparative Analyses of Tick Genomes Elucidate Their Genetic Diversity and Vector Capacities.</title>
        <authorList>
            <consortium name="Tick Genome and Microbiome Consortium (TIGMIC)"/>
            <person name="Jia N."/>
            <person name="Wang J."/>
            <person name="Shi W."/>
            <person name="Du L."/>
            <person name="Sun Y."/>
            <person name="Zhan W."/>
            <person name="Jiang J.F."/>
            <person name="Wang Q."/>
            <person name="Zhang B."/>
            <person name="Ji P."/>
            <person name="Bell-Sakyi L."/>
            <person name="Cui X.M."/>
            <person name="Yuan T.T."/>
            <person name="Jiang B.G."/>
            <person name="Yang W.F."/>
            <person name="Lam T.T."/>
            <person name="Chang Q.C."/>
            <person name="Ding S.J."/>
            <person name="Wang X.J."/>
            <person name="Zhu J.G."/>
            <person name="Ruan X.D."/>
            <person name="Zhao L."/>
            <person name="Wei J.T."/>
            <person name="Ye R.Z."/>
            <person name="Que T.C."/>
            <person name="Du C.H."/>
            <person name="Zhou Y.H."/>
            <person name="Cheng J.X."/>
            <person name="Dai P.F."/>
            <person name="Guo W.B."/>
            <person name="Han X.H."/>
            <person name="Huang E.J."/>
            <person name="Li L.F."/>
            <person name="Wei W."/>
            <person name="Gao Y.C."/>
            <person name="Liu J.Z."/>
            <person name="Shao H.Z."/>
            <person name="Wang X."/>
            <person name="Wang C.C."/>
            <person name="Yang T.C."/>
            <person name="Huo Q.B."/>
            <person name="Li W."/>
            <person name="Chen H.Y."/>
            <person name="Chen S.E."/>
            <person name="Zhou L.G."/>
            <person name="Ni X.B."/>
            <person name="Tian J.H."/>
            <person name="Sheng Y."/>
            <person name="Liu T."/>
            <person name="Pan Y.S."/>
            <person name="Xia L.Y."/>
            <person name="Li J."/>
            <person name="Zhao F."/>
            <person name="Cao W.C."/>
        </authorList>
    </citation>
    <scope>NUCLEOTIDE SEQUENCE [LARGE SCALE GENOMIC DNA]</scope>
    <source>
        <strain evidence="12">HaeL-2018</strain>
    </source>
</reference>
<keyword evidence="4" id="KW-0378">Hydrolase</keyword>
<feature type="active site" description="Acyl-ester intermediate" evidence="9">
    <location>
        <position position="208"/>
    </location>
</feature>
<dbReference type="PROSITE" id="PS00941">
    <property type="entry name" value="CARBOXYLESTERASE_B_2"/>
    <property type="match status" value="1"/>
</dbReference>
<evidence type="ECO:0000256" key="10">
    <source>
        <dbReference type="SAM" id="SignalP"/>
    </source>
</evidence>
<evidence type="ECO:0000256" key="5">
    <source>
        <dbReference type="ARBA" id="ARBA00022867"/>
    </source>
</evidence>
<dbReference type="InterPro" id="IPR019819">
    <property type="entry name" value="Carboxylesterase_B_CS"/>
</dbReference>
<evidence type="ECO:0000256" key="8">
    <source>
        <dbReference type="ARBA" id="ARBA00048484"/>
    </source>
</evidence>
<evidence type="ECO:0000313" key="13">
    <source>
        <dbReference type="Proteomes" id="UP000821853"/>
    </source>
</evidence>
<keyword evidence="10" id="KW-0732">Signal</keyword>
<dbReference type="GO" id="GO:0019695">
    <property type="term" value="P:choline metabolic process"/>
    <property type="evidence" value="ECO:0007669"/>
    <property type="project" value="TreeGrafter"/>
</dbReference>
<keyword evidence="6" id="KW-1015">Disulfide bond</keyword>
<dbReference type="PANTHER" id="PTHR43918">
    <property type="entry name" value="ACETYLCHOLINESTERASE"/>
    <property type="match status" value="1"/>
</dbReference>
<dbReference type="SUPFAM" id="SSF53474">
    <property type="entry name" value="alpha/beta-Hydrolases"/>
    <property type="match status" value="1"/>
</dbReference>
<evidence type="ECO:0000256" key="6">
    <source>
        <dbReference type="ARBA" id="ARBA00023157"/>
    </source>
</evidence>
<dbReference type="Gene3D" id="3.40.50.1820">
    <property type="entry name" value="alpha/beta hydrolase"/>
    <property type="match status" value="1"/>
</dbReference>
<dbReference type="InterPro" id="IPR029058">
    <property type="entry name" value="AB_hydrolase_fold"/>
</dbReference>
<dbReference type="AlphaFoldDB" id="A0A9J6GM82"/>
<feature type="signal peptide" evidence="10">
    <location>
        <begin position="1"/>
        <end position="20"/>
    </location>
</feature>
<feature type="active site" description="Charge relay system" evidence="9">
    <location>
        <position position="338"/>
    </location>
</feature>
<dbReference type="InterPro" id="IPR000997">
    <property type="entry name" value="Cholinesterase"/>
</dbReference>
<gene>
    <name evidence="12" type="ORF">HPB48_004255</name>
</gene>
<evidence type="ECO:0000256" key="2">
    <source>
        <dbReference type="ARBA" id="ARBA00013276"/>
    </source>
</evidence>
<dbReference type="OrthoDB" id="3200163at2759"/>
<dbReference type="PANTHER" id="PTHR43918:SF4">
    <property type="entry name" value="CARBOXYLIC ESTER HYDROLASE"/>
    <property type="match status" value="1"/>
</dbReference>
<dbReference type="Proteomes" id="UP000821853">
    <property type="component" value="Chromosome 8"/>
</dbReference>
<accession>A0A9J6GM82</accession>
<feature type="active site" description="Charge relay system" evidence="9">
    <location>
        <position position="449"/>
    </location>
</feature>
<evidence type="ECO:0000256" key="9">
    <source>
        <dbReference type="PIRSR" id="PIRSR600997-1"/>
    </source>
</evidence>
<evidence type="ECO:0000256" key="1">
    <source>
        <dbReference type="ARBA" id="ARBA00005964"/>
    </source>
</evidence>
<proteinExistence type="inferred from homology"/>
<organism evidence="12 13">
    <name type="scientific">Haemaphysalis longicornis</name>
    <name type="common">Bush tick</name>
    <dbReference type="NCBI Taxonomy" id="44386"/>
    <lineage>
        <taxon>Eukaryota</taxon>
        <taxon>Metazoa</taxon>
        <taxon>Ecdysozoa</taxon>
        <taxon>Arthropoda</taxon>
        <taxon>Chelicerata</taxon>
        <taxon>Arachnida</taxon>
        <taxon>Acari</taxon>
        <taxon>Parasitiformes</taxon>
        <taxon>Ixodida</taxon>
        <taxon>Ixodoidea</taxon>
        <taxon>Ixodidae</taxon>
        <taxon>Haemaphysalinae</taxon>
        <taxon>Haemaphysalis</taxon>
    </lineage>
</organism>
<comment type="catalytic activity">
    <reaction evidence="8">
        <text>acetylcholine + H2O = choline + acetate + H(+)</text>
        <dbReference type="Rhea" id="RHEA:17561"/>
        <dbReference type="ChEBI" id="CHEBI:15354"/>
        <dbReference type="ChEBI" id="CHEBI:15355"/>
        <dbReference type="ChEBI" id="CHEBI:15377"/>
        <dbReference type="ChEBI" id="CHEBI:15378"/>
        <dbReference type="ChEBI" id="CHEBI:30089"/>
        <dbReference type="EC" id="3.1.1.7"/>
    </reaction>
</comment>
<dbReference type="InterPro" id="IPR050654">
    <property type="entry name" value="AChE-related_enzymes"/>
</dbReference>
<dbReference type="OMA" id="HTDYLPR"/>
<keyword evidence="7" id="KW-0325">Glycoprotein</keyword>
<dbReference type="EMBL" id="JABSTR010000010">
    <property type="protein sequence ID" value="KAH9379542.1"/>
    <property type="molecule type" value="Genomic_DNA"/>
</dbReference>
<protein>
    <recommendedName>
        <fullName evidence="2">acetylcholinesterase</fullName>
        <ecNumber evidence="2">3.1.1.7</ecNumber>
    </recommendedName>
</protein>
<feature type="domain" description="Carboxylesterase type B" evidence="11">
    <location>
        <begin position="25"/>
        <end position="489"/>
    </location>
</feature>
<feature type="chain" id="PRO_5039945010" description="acetylcholinesterase" evidence="10">
    <location>
        <begin position="21"/>
        <end position="489"/>
    </location>
</feature>
<evidence type="ECO:0000259" key="11">
    <source>
        <dbReference type="Pfam" id="PF00135"/>
    </source>
</evidence>
<sequence length="489" mass="53721">MHKPLLFLALPLGLLPNVITGSDRRTSLGIVRGNRISLLNRVVEEYRGIPYACPPVGDLRFLPPVPAPRWEGTLDARNGRTACPQAPNRFLMDAIVLTEDCLYVNVWTPVPRWADATAPVLVWIHGGGFTTGSASYDNYTAAALAARTGFVVASMNYRLGILGFLNADVPEAPGNLGLMDQRLALWWLQRNARAFGGDPAMFTVMGHSAGGMSVHSHMLSPGSRGLFRRAVMMSGTMSAVDFFESVEQNMVKGRVVAELVGCSDADQTLDTHPAQVLACLRSKSAGELVRAAAKAVAPRSFHFLPTFHSDFLPRIPIAGVARGFVTNIDILTGVTADEGSTPFAMLLRPQFQSERLTEASDMALRSALQYVVHSWTQRAEPEMLNRYASQAADKESLRERHVAYLSHKMFVCPMHFTAEHHAARGNAVYTYVFAHRSQMKPPSWRGAGHAMELPFFFGRPMVDRDDFAEEDVRVSEGVVKMLSTFAETG</sequence>
<comment type="caution">
    <text evidence="12">The sequence shown here is derived from an EMBL/GenBank/DDBJ whole genome shotgun (WGS) entry which is preliminary data.</text>
</comment>
<comment type="similarity">
    <text evidence="1">Belongs to the type-B carboxylesterase/lipase family.</text>
</comment>
<evidence type="ECO:0000256" key="7">
    <source>
        <dbReference type="ARBA" id="ARBA00023180"/>
    </source>
</evidence>
<dbReference type="VEuPathDB" id="VectorBase:HLOH_040328"/>
<dbReference type="Pfam" id="PF00135">
    <property type="entry name" value="COesterase"/>
    <property type="match status" value="1"/>
</dbReference>
<dbReference type="GO" id="GO:0003990">
    <property type="term" value="F:acetylcholinesterase activity"/>
    <property type="evidence" value="ECO:0007669"/>
    <property type="project" value="UniProtKB-EC"/>
</dbReference>
<dbReference type="GO" id="GO:0005615">
    <property type="term" value="C:extracellular space"/>
    <property type="evidence" value="ECO:0007669"/>
    <property type="project" value="TreeGrafter"/>
</dbReference>
<dbReference type="GO" id="GO:0006581">
    <property type="term" value="P:acetylcholine catabolic process"/>
    <property type="evidence" value="ECO:0007669"/>
    <property type="project" value="TreeGrafter"/>
</dbReference>
<evidence type="ECO:0000256" key="4">
    <source>
        <dbReference type="ARBA" id="ARBA00022801"/>
    </source>
</evidence>
<evidence type="ECO:0000313" key="12">
    <source>
        <dbReference type="EMBL" id="KAH9379542.1"/>
    </source>
</evidence>
<keyword evidence="3" id="KW-0719">Serine esterase</keyword>
<evidence type="ECO:0000256" key="3">
    <source>
        <dbReference type="ARBA" id="ARBA00022487"/>
    </source>
</evidence>
<name>A0A9J6GM82_HAELO</name>
<dbReference type="GO" id="GO:0005886">
    <property type="term" value="C:plasma membrane"/>
    <property type="evidence" value="ECO:0007669"/>
    <property type="project" value="TreeGrafter"/>
</dbReference>